<name>A0A174TIP0_ANAHA</name>
<sequence length="349" mass="41440">MNQIQVTCDKECIYCNDGFCECDQHLLDVAEEFLRLKRGEEVEHLKERESIGAASMEDCSKYEWDFLHESIWINPWKVLSEEECDPELGRKIIKLFHRENGYVCFEIVRNRNDEIEVEDVLLNRALCNAEKNASKYPKWTEFPEEVLQCLYNEPFMMHVLENDEISYVDFLKMKDLLKKYPILKDVFLLNEEDRSLEIYPEAMCKIRWDMHPIYGQDNRVKNQKRNLAEEFIENIGNAISYYNTYIFDGCDGYHFVKDYPQFTKYGLVHGCSENAKLEKQKRILKSCDAIRLLTVEENISHSEAQEIVLNFVKRADVDRISDKSNIESVHEDIKNYAHRIFLHEILEKE</sequence>
<organism evidence="1 2">
    <name type="scientific">Anaerostipes hadrus</name>
    <dbReference type="NCBI Taxonomy" id="649756"/>
    <lineage>
        <taxon>Bacteria</taxon>
        <taxon>Bacillati</taxon>
        <taxon>Bacillota</taxon>
        <taxon>Clostridia</taxon>
        <taxon>Lachnospirales</taxon>
        <taxon>Lachnospiraceae</taxon>
        <taxon>Anaerostipes</taxon>
    </lineage>
</organism>
<protein>
    <submittedName>
        <fullName evidence="1">Uncharacterized protein</fullName>
    </submittedName>
</protein>
<accession>A0A174TIP0</accession>
<dbReference type="RefSeq" id="WP_055161885.1">
    <property type="nucleotide sequence ID" value="NZ_CZAU01000039.1"/>
</dbReference>
<dbReference type="EMBL" id="CZAU01000039">
    <property type="protein sequence ID" value="CUQ07718.1"/>
    <property type="molecule type" value="Genomic_DNA"/>
</dbReference>
<gene>
    <name evidence="1" type="ORF">ERS852520_02990</name>
</gene>
<proteinExistence type="predicted"/>
<reference evidence="1 2" key="1">
    <citation type="submission" date="2015-09" db="EMBL/GenBank/DDBJ databases">
        <authorList>
            <consortium name="Pathogen Informatics"/>
        </authorList>
    </citation>
    <scope>NUCLEOTIDE SEQUENCE [LARGE SCALE GENOMIC DNA]</scope>
    <source>
        <strain evidence="1 2">2789STDY5834908</strain>
    </source>
</reference>
<evidence type="ECO:0000313" key="2">
    <source>
        <dbReference type="Proteomes" id="UP000095564"/>
    </source>
</evidence>
<evidence type="ECO:0000313" key="1">
    <source>
        <dbReference type="EMBL" id="CUQ07718.1"/>
    </source>
</evidence>
<dbReference type="AlphaFoldDB" id="A0A174TIP0"/>
<dbReference type="Proteomes" id="UP000095564">
    <property type="component" value="Unassembled WGS sequence"/>
</dbReference>